<dbReference type="EMBL" id="LNIX01000019">
    <property type="protein sequence ID" value="OXA44609.1"/>
    <property type="molecule type" value="Genomic_DNA"/>
</dbReference>
<dbReference type="Proteomes" id="UP000198287">
    <property type="component" value="Unassembled WGS sequence"/>
</dbReference>
<evidence type="ECO:0000313" key="7">
    <source>
        <dbReference type="EMBL" id="OXA44609.1"/>
    </source>
</evidence>
<accession>A0A226DHG1</accession>
<dbReference type="OrthoDB" id="6490394at2759"/>
<keyword evidence="3" id="KW-0175">Coiled coil</keyword>
<evidence type="ECO:0000256" key="4">
    <source>
        <dbReference type="SAM" id="MobiDB-lite"/>
    </source>
</evidence>
<sequence length="709" mass="82176">MLLYSILLLGSGEIPGISWKIIPGHALTSSPLISTSPYSPIHEICDENFTQHDNNLTNEEVTLSRREKLLCAFLLKHDVPPTSSESPSPKFEFNENFYLPKNYNKQAAPQIVTKISHPNGTQTQIKMPVPSLAYLNIRSVLDMNEEKEEVTLDLDLILMWIDGNIVRGLIEKNISVEKFNKFDVRQLRPMPLSFSEKVWTPDVFFEEVQSVRRPTVLDKTGQTLLFNPSFAAIFLRSRMLITLHCDMNFIYYPADSQKCQFHLRSDSYDSSQLSLRWWRNKAYGVYLHETSDPNFDYQVTNIREFESPTNLGPETRQGIDLWMVTCILFIFMALFAFTIGAWARHARERLRIQREAAEEFNNRLRSQESAEKKPKRKRLYHVIDRDIERVTVILLSLCFLVFATIYWTWLLRGSEYLKWNVNSTWNDIGEEIPYQNAGHCVKSIEKYSKFNVVVTKTSPSTKFHQSQQSRYFDRVKEEAKEEKSCNANTIIISGKELLNNKLSDLGKQVLPHRRNVRTRSQVKVKINIDQDSLENLDPSKKYKNNDPDCHKVRKLKDLDRHLKLVHASPATKRVYKTHGENKNPSEHEARKENRSLTNKLADFNCTPKRVLFPENRPLLRSCNKPATPPQEIPANPSDKGGKKSFVSENEPHLKTKSNKGKTRKPPRIIRQHNSKSNHSDLFPGGRTYEIHDPHYSTYVLEDFTKDGPK</sequence>
<dbReference type="Gene3D" id="1.20.58.390">
    <property type="entry name" value="Neurotransmitter-gated ion-channel transmembrane domain"/>
    <property type="match status" value="1"/>
</dbReference>
<comment type="caution">
    <text evidence="7">The sequence shown here is derived from an EMBL/GenBank/DDBJ whole genome shotgun (WGS) entry which is preliminary data.</text>
</comment>
<evidence type="ECO:0000256" key="2">
    <source>
        <dbReference type="ARBA" id="ARBA00023136"/>
    </source>
</evidence>
<keyword evidence="2 5" id="KW-0472">Membrane</keyword>
<feature type="region of interest" description="Disordered" evidence="4">
    <location>
        <begin position="620"/>
        <end position="688"/>
    </location>
</feature>
<keyword evidence="5" id="KW-1133">Transmembrane helix</keyword>
<reference evidence="7 8" key="1">
    <citation type="submission" date="2015-12" db="EMBL/GenBank/DDBJ databases">
        <title>The genome of Folsomia candida.</title>
        <authorList>
            <person name="Faddeeva A."/>
            <person name="Derks M.F."/>
            <person name="Anvar Y."/>
            <person name="Smit S."/>
            <person name="Van Straalen N."/>
            <person name="Roelofs D."/>
        </authorList>
    </citation>
    <scope>NUCLEOTIDE SEQUENCE [LARGE SCALE GENOMIC DNA]</scope>
    <source>
        <strain evidence="7 8">VU population</strain>
        <tissue evidence="7">Whole body</tissue>
    </source>
</reference>
<name>A0A226DHG1_FOLCA</name>
<evidence type="ECO:0000256" key="1">
    <source>
        <dbReference type="ARBA" id="ARBA00004141"/>
    </source>
</evidence>
<dbReference type="InterPro" id="IPR006201">
    <property type="entry name" value="Neur_channel"/>
</dbReference>
<keyword evidence="8" id="KW-1185">Reference proteome</keyword>
<dbReference type="InterPro" id="IPR036734">
    <property type="entry name" value="Neur_chan_lig-bd_sf"/>
</dbReference>
<evidence type="ECO:0000259" key="6">
    <source>
        <dbReference type="Pfam" id="PF02931"/>
    </source>
</evidence>
<organism evidence="7 8">
    <name type="scientific">Folsomia candida</name>
    <name type="common">Springtail</name>
    <dbReference type="NCBI Taxonomy" id="158441"/>
    <lineage>
        <taxon>Eukaryota</taxon>
        <taxon>Metazoa</taxon>
        <taxon>Ecdysozoa</taxon>
        <taxon>Arthropoda</taxon>
        <taxon>Hexapoda</taxon>
        <taxon>Collembola</taxon>
        <taxon>Entomobryomorpha</taxon>
        <taxon>Isotomoidea</taxon>
        <taxon>Isotomidae</taxon>
        <taxon>Proisotominae</taxon>
        <taxon>Folsomia</taxon>
    </lineage>
</organism>
<dbReference type="InterPro" id="IPR018000">
    <property type="entry name" value="Neurotransmitter_ion_chnl_CS"/>
</dbReference>
<dbReference type="InterPro" id="IPR006202">
    <property type="entry name" value="Neur_chan_lig-bd"/>
</dbReference>
<dbReference type="AlphaFoldDB" id="A0A226DHG1"/>
<gene>
    <name evidence="7" type="ORF">Fcan01_20746</name>
</gene>
<dbReference type="InterPro" id="IPR038050">
    <property type="entry name" value="Neuro_actylchol_rec"/>
</dbReference>
<feature type="transmembrane region" description="Helical" evidence="5">
    <location>
        <begin position="321"/>
        <end position="343"/>
    </location>
</feature>
<dbReference type="PROSITE" id="PS00236">
    <property type="entry name" value="NEUROTR_ION_CHANNEL"/>
    <property type="match status" value="1"/>
</dbReference>
<dbReference type="SUPFAM" id="SSF63712">
    <property type="entry name" value="Nicotinic receptor ligand binding domain-like"/>
    <property type="match status" value="1"/>
</dbReference>
<evidence type="ECO:0000313" key="8">
    <source>
        <dbReference type="Proteomes" id="UP000198287"/>
    </source>
</evidence>
<dbReference type="GO" id="GO:0004888">
    <property type="term" value="F:transmembrane signaling receptor activity"/>
    <property type="evidence" value="ECO:0007669"/>
    <property type="project" value="InterPro"/>
</dbReference>
<proteinExistence type="predicted"/>
<comment type="subcellular location">
    <subcellularLocation>
        <location evidence="1">Membrane</location>
        <topology evidence="1">Multi-pass membrane protein</topology>
    </subcellularLocation>
</comment>
<feature type="compositionally biased region" description="Basic residues" evidence="4">
    <location>
        <begin position="654"/>
        <end position="675"/>
    </location>
</feature>
<feature type="coiled-coil region" evidence="3">
    <location>
        <begin position="343"/>
        <end position="370"/>
    </location>
</feature>
<dbReference type="PANTHER" id="PTHR18945">
    <property type="entry name" value="NEUROTRANSMITTER GATED ION CHANNEL"/>
    <property type="match status" value="1"/>
</dbReference>
<dbReference type="Gene3D" id="2.70.170.10">
    <property type="entry name" value="Neurotransmitter-gated ion-channel ligand-binding domain"/>
    <property type="match status" value="1"/>
</dbReference>
<dbReference type="GO" id="GO:0005230">
    <property type="term" value="F:extracellular ligand-gated monoatomic ion channel activity"/>
    <property type="evidence" value="ECO:0007669"/>
    <property type="project" value="InterPro"/>
</dbReference>
<keyword evidence="7" id="KW-0675">Receptor</keyword>
<protein>
    <submittedName>
        <fullName evidence="7">Gamma-aminobutyric acid receptor subunit rho-2</fullName>
    </submittedName>
</protein>
<evidence type="ECO:0000256" key="3">
    <source>
        <dbReference type="SAM" id="Coils"/>
    </source>
</evidence>
<dbReference type="GO" id="GO:0016020">
    <property type="term" value="C:membrane"/>
    <property type="evidence" value="ECO:0007669"/>
    <property type="project" value="UniProtKB-SubCell"/>
</dbReference>
<feature type="compositionally biased region" description="Basic and acidic residues" evidence="4">
    <location>
        <begin position="577"/>
        <end position="594"/>
    </location>
</feature>
<evidence type="ECO:0000256" key="5">
    <source>
        <dbReference type="SAM" id="Phobius"/>
    </source>
</evidence>
<dbReference type="Pfam" id="PF02931">
    <property type="entry name" value="Neur_chan_LBD"/>
    <property type="match status" value="1"/>
</dbReference>
<keyword evidence="5" id="KW-0812">Transmembrane</keyword>
<feature type="region of interest" description="Disordered" evidence="4">
    <location>
        <begin position="572"/>
        <end position="595"/>
    </location>
</feature>
<feature type="transmembrane region" description="Helical" evidence="5">
    <location>
        <begin position="390"/>
        <end position="409"/>
    </location>
</feature>
<feature type="domain" description="Neurotransmitter-gated ion-channel ligand-binding" evidence="6">
    <location>
        <begin position="134"/>
        <end position="294"/>
    </location>
</feature>